<proteinExistence type="predicted"/>
<comment type="caution">
    <text evidence="2">The sequence shown here is derived from an EMBL/GenBank/DDBJ whole genome shotgun (WGS) entry which is preliminary data.</text>
</comment>
<sequence length="89" mass="10585">MTGMRTPKLMKEKKTVHTFTNEDDIKIQRIKYIMDQEKEMADIQKANEEKLDMMKEELHALEMRATLAKAELAELQLQNEKERLKKTYA</sequence>
<keyword evidence="1" id="KW-0175">Coiled coil</keyword>
<dbReference type="EMBL" id="CAXIPU020000560">
    <property type="protein sequence ID" value="CAL1672422.1"/>
    <property type="molecule type" value="Genomic_DNA"/>
</dbReference>
<name>A0AAV2MXV0_9HYME</name>
<evidence type="ECO:0000313" key="2">
    <source>
        <dbReference type="EMBL" id="CAL1672422.1"/>
    </source>
</evidence>
<gene>
    <name evidence="2" type="ORF">LPLAT_LOCUS7088</name>
</gene>
<protein>
    <submittedName>
        <fullName evidence="2">Uncharacterized protein</fullName>
    </submittedName>
</protein>
<organism evidence="2 3">
    <name type="scientific">Lasius platythorax</name>
    <dbReference type="NCBI Taxonomy" id="488582"/>
    <lineage>
        <taxon>Eukaryota</taxon>
        <taxon>Metazoa</taxon>
        <taxon>Ecdysozoa</taxon>
        <taxon>Arthropoda</taxon>
        <taxon>Hexapoda</taxon>
        <taxon>Insecta</taxon>
        <taxon>Pterygota</taxon>
        <taxon>Neoptera</taxon>
        <taxon>Endopterygota</taxon>
        <taxon>Hymenoptera</taxon>
        <taxon>Apocrita</taxon>
        <taxon>Aculeata</taxon>
        <taxon>Formicoidea</taxon>
        <taxon>Formicidae</taxon>
        <taxon>Formicinae</taxon>
        <taxon>Lasius</taxon>
        <taxon>Lasius</taxon>
    </lineage>
</organism>
<reference evidence="2" key="1">
    <citation type="submission" date="2024-04" db="EMBL/GenBank/DDBJ databases">
        <authorList>
            <consortium name="Molecular Ecology Group"/>
        </authorList>
    </citation>
    <scope>NUCLEOTIDE SEQUENCE</scope>
</reference>
<keyword evidence="3" id="KW-1185">Reference proteome</keyword>
<evidence type="ECO:0000313" key="3">
    <source>
        <dbReference type="Proteomes" id="UP001497644"/>
    </source>
</evidence>
<dbReference type="Proteomes" id="UP001497644">
    <property type="component" value="Unassembled WGS sequence"/>
</dbReference>
<dbReference type="AlphaFoldDB" id="A0AAV2MXV0"/>
<feature type="coiled-coil region" evidence="1">
    <location>
        <begin position="33"/>
        <end position="87"/>
    </location>
</feature>
<evidence type="ECO:0000256" key="1">
    <source>
        <dbReference type="SAM" id="Coils"/>
    </source>
</evidence>
<accession>A0AAV2MXV0</accession>